<comment type="caution">
    <text evidence="1">The sequence shown here is derived from an EMBL/GenBank/DDBJ whole genome shotgun (WGS) entry which is preliminary data.</text>
</comment>
<organism evidence="1 2">
    <name type="scientific">Acanthoscelides obtectus</name>
    <name type="common">Bean weevil</name>
    <name type="synonym">Bruchus obtectus</name>
    <dbReference type="NCBI Taxonomy" id="200917"/>
    <lineage>
        <taxon>Eukaryota</taxon>
        <taxon>Metazoa</taxon>
        <taxon>Ecdysozoa</taxon>
        <taxon>Arthropoda</taxon>
        <taxon>Hexapoda</taxon>
        <taxon>Insecta</taxon>
        <taxon>Pterygota</taxon>
        <taxon>Neoptera</taxon>
        <taxon>Endopterygota</taxon>
        <taxon>Coleoptera</taxon>
        <taxon>Polyphaga</taxon>
        <taxon>Cucujiformia</taxon>
        <taxon>Chrysomeloidea</taxon>
        <taxon>Chrysomelidae</taxon>
        <taxon>Bruchinae</taxon>
        <taxon>Bruchini</taxon>
        <taxon>Acanthoscelides</taxon>
    </lineage>
</organism>
<proteinExistence type="predicted"/>
<evidence type="ECO:0000313" key="1">
    <source>
        <dbReference type="EMBL" id="CAH2004520.1"/>
    </source>
</evidence>
<dbReference type="AlphaFoldDB" id="A0A9P0M338"/>
<sequence>MVQIFDKFNHFHIAAIFARNITSLMTNVKRAKNFLTGLERCLTNTYLSIPEENFICQSIVYGITLPDELAETDAEDDNEDESSKT</sequence>
<accession>A0A9P0M338</accession>
<name>A0A9P0M338_ACAOB</name>
<evidence type="ECO:0000313" key="2">
    <source>
        <dbReference type="Proteomes" id="UP001152888"/>
    </source>
</evidence>
<protein>
    <submittedName>
        <fullName evidence="1">Uncharacterized protein</fullName>
    </submittedName>
</protein>
<dbReference type="EMBL" id="CAKOFQ010007594">
    <property type="protein sequence ID" value="CAH2004520.1"/>
    <property type="molecule type" value="Genomic_DNA"/>
</dbReference>
<keyword evidence="2" id="KW-1185">Reference proteome</keyword>
<gene>
    <name evidence="1" type="ORF">ACAOBT_LOCUS28045</name>
</gene>
<reference evidence="1" key="1">
    <citation type="submission" date="2022-03" db="EMBL/GenBank/DDBJ databases">
        <authorList>
            <person name="Sayadi A."/>
        </authorList>
    </citation>
    <scope>NUCLEOTIDE SEQUENCE</scope>
</reference>
<dbReference type="Proteomes" id="UP001152888">
    <property type="component" value="Unassembled WGS sequence"/>
</dbReference>